<proteinExistence type="predicted"/>
<evidence type="ECO:0000313" key="1">
    <source>
        <dbReference type="EMBL" id="AIF20853.1"/>
    </source>
</evidence>
<dbReference type="AlphaFoldDB" id="A0A075I4L8"/>
<name>A0A075I4L8_9ARCH</name>
<dbReference type="EMBL" id="KF901177">
    <property type="protein sequence ID" value="AIF20853.1"/>
    <property type="molecule type" value="Genomic_DNA"/>
</dbReference>
<organism evidence="1">
    <name type="scientific">uncultured marine thaumarchaeote KM3_95_D02</name>
    <dbReference type="NCBI Taxonomy" id="1456347"/>
    <lineage>
        <taxon>Archaea</taxon>
        <taxon>Nitrososphaerota</taxon>
        <taxon>environmental samples</taxon>
    </lineage>
</organism>
<sequence length="121" mass="13775">MTLQLDQQANHSALTNPVDIKLVEECKIDVENIEEGLEHKLFCQSAVKQTPQKIRLQKIAEKKASLTRVKAELAKKWWFIKPENILVTTNCPICADKCLLRVERPVCSACENKYELRGVVA</sequence>
<protein>
    <submittedName>
        <fullName evidence="1">Uncharacterized protein</fullName>
    </submittedName>
</protein>
<reference evidence="1" key="1">
    <citation type="journal article" date="2014" name="Genome Biol. Evol.">
        <title>Pangenome evidence for extensive interdomain horizontal transfer affecting lineage core and shell genes in uncultured planktonic thaumarchaeota and euryarchaeota.</title>
        <authorList>
            <person name="Deschamps P."/>
            <person name="Zivanovic Y."/>
            <person name="Moreira D."/>
            <person name="Rodriguez-Valera F."/>
            <person name="Lopez-Garcia P."/>
        </authorList>
    </citation>
    <scope>NUCLEOTIDE SEQUENCE</scope>
</reference>
<accession>A0A075I4L8</accession>